<dbReference type="InterPro" id="IPR001680">
    <property type="entry name" value="WD40_rpt"/>
</dbReference>
<name>A0ABW2XVJ3_9ACTN</name>
<dbReference type="PANTHER" id="PTHR19879:SF9">
    <property type="entry name" value="TRANSCRIPTION INITIATION FACTOR TFIID SUBUNIT 5"/>
    <property type="match status" value="1"/>
</dbReference>
<dbReference type="RefSeq" id="WP_131755374.1">
    <property type="nucleotide sequence ID" value="NZ_CAACUY010000005.1"/>
</dbReference>
<proteinExistence type="predicted"/>
<dbReference type="Proteomes" id="UP001597063">
    <property type="component" value="Unassembled WGS sequence"/>
</dbReference>
<keyword evidence="1 3" id="KW-0853">WD repeat</keyword>
<dbReference type="EMBL" id="JBHTGP010000018">
    <property type="protein sequence ID" value="MFD0690149.1"/>
    <property type="molecule type" value="Genomic_DNA"/>
</dbReference>
<dbReference type="PROSITE" id="PS00678">
    <property type="entry name" value="WD_REPEATS_1"/>
    <property type="match status" value="1"/>
</dbReference>
<feature type="domain" description="HTH cro/C1-type" evidence="5">
    <location>
        <begin position="21"/>
        <end position="77"/>
    </location>
</feature>
<dbReference type="InterPro" id="IPR027417">
    <property type="entry name" value="P-loop_NTPase"/>
</dbReference>
<dbReference type="InterPro" id="IPR001387">
    <property type="entry name" value="Cro/C1-type_HTH"/>
</dbReference>
<dbReference type="InterPro" id="IPR011044">
    <property type="entry name" value="Quino_amine_DH_bsu"/>
</dbReference>
<accession>A0ABW2XVJ3</accession>
<feature type="repeat" description="WD" evidence="3">
    <location>
        <begin position="926"/>
        <end position="967"/>
    </location>
</feature>
<sequence>MGRPENPLDPSAGPVEQFAFALRKLRNEAGRPTYRELARRSGFSATALTAAARGDRLPSAAVAAAFAEACGGEREEWQRRWQEAADAVAAVESATAPGARLSPYPGLAAFEEEDADRFFGRESLVTDLVEQLGQSRFVAVVGPSGSGKSSLLRAGVIPAVRAGLRPDEGPVSCVSLTPGSAPMAALKAALAADGPEAPDERLVVVDQFEEVFTLCGDPADRAAFIDALLPDEHADPPMRVMIALRGDYYGHCAGYRRLAAALRAASVLVAPMTAAELREAIVKPAAREDVTAQPALVATVIAEAGDEPGMLPLVSHALRETWLRRRGKALTLDAYQAAGGIHGAIARTAEELYESLSDGQRDLTRRLLLRLIAIGEDAQVARRPMRRADLPGGEDDDLRVVLDLLAAARLVTLDRDLVQLAHEALITAWPRLHEWVDGDRDGMRIHQLLAEAARSWRDLDGDAGALYRGTRLATAREWAERAGTDLTDVERAFLDASTAAEDAERQAARRRARRLRVLATAMAVLLIVATAAGAVAERQRRLADQRLHQSRSRELAAQARVLAPADQEAGLRLAARAYRLAPTVEARSALLSIAGAPGSGMRLIGPGEPVHAMAFSPDGRTLATGGGGPVRLWDTVSGRLLTTFRQEGVWSLAFSADARLLAIGDDGGGVSVWDVAHRNRRQTTRLLDDPVEAVAFDPTARMIAAGAVTTHPGRFGQVTVWEPGNGRTRTYRGERTVARLGAEQGDWLRTGRSEFPFALFAGYSRDGRTQVETRFTVDSRAAEKSQPDTGAEVVVRRPGATEWRMYMSFDGAWALDPEGRVLFVGAGTGEITAWNLVRRSRLAAFPGVAAAVETMTVSRDGRMLATASENGDVTVHDRRRMPLLGHTGTVESVVYSPDGRTIASAGDSTVTLWDPVGRRPRAALASTGKRTPVRAVAYSPDGRVLATGDEYGTVRLWEPATGRTIKTLHSTDESVTAYDPETMEPLPQASRLTFSSDGGMVAATFDQGRVRWDARTGTAYKLDECSESWEFDPRQDRIICFDDRTVASRLPTRTPLKGEPYESSPDPGDPGFFSPDGRFLAVLGRPEANSQFQLWDTGRRKKITALPQFARPARAVAIGPEGRLLAIAGADNTITLWDLHREELWATLTGDGKTVTSLAFSPDGSTLASGNASHMVTLWPLDTTATVQALTSPN</sequence>
<dbReference type="SMART" id="SM00530">
    <property type="entry name" value="HTH_XRE"/>
    <property type="match status" value="1"/>
</dbReference>
<evidence type="ECO:0000256" key="2">
    <source>
        <dbReference type="ARBA" id="ARBA00022737"/>
    </source>
</evidence>
<keyword evidence="7" id="KW-1185">Reference proteome</keyword>
<evidence type="ECO:0000256" key="3">
    <source>
        <dbReference type="PROSITE-ProRule" id="PRU00221"/>
    </source>
</evidence>
<dbReference type="Gene3D" id="2.130.10.10">
    <property type="entry name" value="YVTN repeat-like/Quinoprotein amine dehydrogenase"/>
    <property type="match status" value="4"/>
</dbReference>
<evidence type="ECO:0000256" key="1">
    <source>
        <dbReference type="ARBA" id="ARBA00022574"/>
    </source>
</evidence>
<protein>
    <recommendedName>
        <fullName evidence="5">HTH cro/C1-type domain-containing protein</fullName>
    </recommendedName>
</protein>
<dbReference type="SMART" id="SM00320">
    <property type="entry name" value="WD40"/>
    <property type="match status" value="8"/>
</dbReference>
<evidence type="ECO:0000259" key="5">
    <source>
        <dbReference type="SMART" id="SM00530"/>
    </source>
</evidence>
<feature type="repeat" description="WD" evidence="3">
    <location>
        <begin position="642"/>
        <end position="683"/>
    </location>
</feature>
<dbReference type="PROSITE" id="PS50294">
    <property type="entry name" value="WD_REPEATS_REGION"/>
    <property type="match status" value="3"/>
</dbReference>
<dbReference type="InterPro" id="IPR019775">
    <property type="entry name" value="WD40_repeat_CS"/>
</dbReference>
<dbReference type="Gene3D" id="3.40.50.300">
    <property type="entry name" value="P-loop containing nucleotide triphosphate hydrolases"/>
    <property type="match status" value="1"/>
</dbReference>
<dbReference type="SUPFAM" id="SSF47413">
    <property type="entry name" value="lambda repressor-like DNA-binding domains"/>
    <property type="match status" value="1"/>
</dbReference>
<dbReference type="CDD" id="cd00200">
    <property type="entry name" value="WD40"/>
    <property type="match status" value="1"/>
</dbReference>
<keyword evidence="2" id="KW-0677">Repeat</keyword>
<dbReference type="Pfam" id="PF00400">
    <property type="entry name" value="WD40"/>
    <property type="match status" value="6"/>
</dbReference>
<organism evidence="6 7">
    <name type="scientific">Actinomadura fibrosa</name>
    <dbReference type="NCBI Taxonomy" id="111802"/>
    <lineage>
        <taxon>Bacteria</taxon>
        <taxon>Bacillati</taxon>
        <taxon>Actinomycetota</taxon>
        <taxon>Actinomycetes</taxon>
        <taxon>Streptosporangiales</taxon>
        <taxon>Thermomonosporaceae</taxon>
        <taxon>Actinomadura</taxon>
    </lineage>
</organism>
<dbReference type="PANTHER" id="PTHR19879">
    <property type="entry name" value="TRANSCRIPTION INITIATION FACTOR TFIID"/>
    <property type="match status" value="1"/>
</dbReference>
<dbReference type="InterPro" id="IPR010982">
    <property type="entry name" value="Lambda_DNA-bd_dom_sf"/>
</dbReference>
<dbReference type="PROSITE" id="PS50082">
    <property type="entry name" value="WD_REPEATS_2"/>
    <property type="match status" value="5"/>
</dbReference>
<feature type="region of interest" description="Disordered" evidence="4">
    <location>
        <begin position="1051"/>
        <end position="1070"/>
    </location>
</feature>
<evidence type="ECO:0000313" key="6">
    <source>
        <dbReference type="EMBL" id="MFD0690149.1"/>
    </source>
</evidence>
<dbReference type="Pfam" id="PF20703">
    <property type="entry name" value="nSTAND1"/>
    <property type="match status" value="1"/>
</dbReference>
<feature type="repeat" description="WD" evidence="3">
    <location>
        <begin position="883"/>
        <end position="914"/>
    </location>
</feature>
<dbReference type="InterPro" id="IPR015943">
    <property type="entry name" value="WD40/YVTN_repeat-like_dom_sf"/>
</dbReference>
<dbReference type="SUPFAM" id="SSF50969">
    <property type="entry name" value="YVTN repeat-like/Quinoprotein amine dehydrogenase"/>
    <property type="match status" value="1"/>
</dbReference>
<dbReference type="SUPFAM" id="SSF50998">
    <property type="entry name" value="Quinoprotein alcohol dehydrogenase-like"/>
    <property type="match status" value="1"/>
</dbReference>
<dbReference type="InterPro" id="IPR049052">
    <property type="entry name" value="nSTAND1"/>
</dbReference>
<feature type="repeat" description="WD" evidence="3">
    <location>
        <begin position="1148"/>
        <end position="1189"/>
    </location>
</feature>
<dbReference type="InterPro" id="IPR011047">
    <property type="entry name" value="Quinoprotein_ADH-like_sf"/>
</dbReference>
<dbReference type="SUPFAM" id="SSF52540">
    <property type="entry name" value="P-loop containing nucleoside triphosphate hydrolases"/>
    <property type="match status" value="1"/>
</dbReference>
<comment type="caution">
    <text evidence="6">The sequence shown here is derived from an EMBL/GenBank/DDBJ whole genome shotgun (WGS) entry which is preliminary data.</text>
</comment>
<evidence type="ECO:0000256" key="4">
    <source>
        <dbReference type="SAM" id="MobiDB-lite"/>
    </source>
</evidence>
<gene>
    <name evidence="6" type="ORF">ACFQZM_37065</name>
</gene>
<feature type="repeat" description="WD" evidence="3">
    <location>
        <begin position="1115"/>
        <end position="1147"/>
    </location>
</feature>
<evidence type="ECO:0000313" key="7">
    <source>
        <dbReference type="Proteomes" id="UP001597063"/>
    </source>
</evidence>
<reference evidence="7" key="1">
    <citation type="journal article" date="2019" name="Int. J. Syst. Evol. Microbiol.">
        <title>The Global Catalogue of Microorganisms (GCM) 10K type strain sequencing project: providing services to taxonomists for standard genome sequencing and annotation.</title>
        <authorList>
            <consortium name="The Broad Institute Genomics Platform"/>
            <consortium name="The Broad Institute Genome Sequencing Center for Infectious Disease"/>
            <person name="Wu L."/>
            <person name="Ma J."/>
        </authorList>
    </citation>
    <scope>NUCLEOTIDE SEQUENCE [LARGE SCALE GENOMIC DNA]</scope>
    <source>
        <strain evidence="7">JCM 9371</strain>
    </source>
</reference>